<dbReference type="PROSITE" id="PS50181">
    <property type="entry name" value="FBOX"/>
    <property type="match status" value="1"/>
</dbReference>
<evidence type="ECO:0000313" key="3">
    <source>
        <dbReference type="Proteomes" id="UP000030669"/>
    </source>
</evidence>
<dbReference type="RefSeq" id="XP_007869829.1">
    <property type="nucleotide sequence ID" value="XM_007871638.1"/>
</dbReference>
<sequence>MVTTLKDLPSELLIHILSFLRFEDVLNVQSVSKQFDGLVRSSLSLQYIIELGASGYVDNPLDPSSTEERLRLLHEHQDAWKGPHLRVSRTMPIIGHGDYRKYSRGMFMRLNTDASPGFHSLDVLDIISPENRSWTVHTDFDFSTDCEIDPEQDLLVLLHVVPVQQESSLEIALLSLTHGTIHPRAALSPVRVGFDDWDMPLCTSVQVDGDVVALSVYTRRFAHK</sequence>
<dbReference type="OrthoDB" id="2745718at2759"/>
<dbReference type="GeneID" id="19302570"/>
<dbReference type="Proteomes" id="UP000030669">
    <property type="component" value="Unassembled WGS sequence"/>
</dbReference>
<dbReference type="KEGG" id="gtr:GLOTRDRAFT_132765"/>
<dbReference type="STRING" id="670483.S7PWM8"/>
<protein>
    <recommendedName>
        <fullName evidence="1">F-box domain-containing protein</fullName>
    </recommendedName>
</protein>
<dbReference type="Pfam" id="PF12937">
    <property type="entry name" value="F-box-like"/>
    <property type="match status" value="1"/>
</dbReference>
<reference evidence="2 3" key="1">
    <citation type="journal article" date="2012" name="Science">
        <title>The Paleozoic origin of enzymatic lignin decomposition reconstructed from 31 fungal genomes.</title>
        <authorList>
            <person name="Floudas D."/>
            <person name="Binder M."/>
            <person name="Riley R."/>
            <person name="Barry K."/>
            <person name="Blanchette R.A."/>
            <person name="Henrissat B."/>
            <person name="Martinez A.T."/>
            <person name="Otillar R."/>
            <person name="Spatafora J.W."/>
            <person name="Yadav J.S."/>
            <person name="Aerts A."/>
            <person name="Benoit I."/>
            <person name="Boyd A."/>
            <person name="Carlson A."/>
            <person name="Copeland A."/>
            <person name="Coutinho P.M."/>
            <person name="de Vries R.P."/>
            <person name="Ferreira P."/>
            <person name="Findley K."/>
            <person name="Foster B."/>
            <person name="Gaskell J."/>
            <person name="Glotzer D."/>
            <person name="Gorecki P."/>
            <person name="Heitman J."/>
            <person name="Hesse C."/>
            <person name="Hori C."/>
            <person name="Igarashi K."/>
            <person name="Jurgens J.A."/>
            <person name="Kallen N."/>
            <person name="Kersten P."/>
            <person name="Kohler A."/>
            <person name="Kuees U."/>
            <person name="Kumar T.K.A."/>
            <person name="Kuo A."/>
            <person name="LaButti K."/>
            <person name="Larrondo L.F."/>
            <person name="Lindquist E."/>
            <person name="Ling A."/>
            <person name="Lombard V."/>
            <person name="Lucas S."/>
            <person name="Lundell T."/>
            <person name="Martin R."/>
            <person name="McLaughlin D.J."/>
            <person name="Morgenstern I."/>
            <person name="Morin E."/>
            <person name="Murat C."/>
            <person name="Nagy L.G."/>
            <person name="Nolan M."/>
            <person name="Ohm R.A."/>
            <person name="Patyshakuliyeva A."/>
            <person name="Rokas A."/>
            <person name="Ruiz-Duenas F.J."/>
            <person name="Sabat G."/>
            <person name="Salamov A."/>
            <person name="Samejima M."/>
            <person name="Schmutz J."/>
            <person name="Slot J.C."/>
            <person name="St John F."/>
            <person name="Stenlid J."/>
            <person name="Sun H."/>
            <person name="Sun S."/>
            <person name="Syed K."/>
            <person name="Tsang A."/>
            <person name="Wiebenga A."/>
            <person name="Young D."/>
            <person name="Pisabarro A."/>
            <person name="Eastwood D.C."/>
            <person name="Martin F."/>
            <person name="Cullen D."/>
            <person name="Grigoriev I.V."/>
            <person name="Hibbett D.S."/>
        </authorList>
    </citation>
    <scope>NUCLEOTIDE SEQUENCE [LARGE SCALE GENOMIC DNA]</scope>
    <source>
        <strain evidence="2 3">ATCC 11539</strain>
    </source>
</reference>
<dbReference type="InterPro" id="IPR001810">
    <property type="entry name" value="F-box_dom"/>
</dbReference>
<evidence type="ECO:0000313" key="2">
    <source>
        <dbReference type="EMBL" id="EPQ51963.1"/>
    </source>
</evidence>
<feature type="domain" description="F-box" evidence="1">
    <location>
        <begin position="2"/>
        <end position="48"/>
    </location>
</feature>
<dbReference type="EMBL" id="KB469309">
    <property type="protein sequence ID" value="EPQ51963.1"/>
    <property type="molecule type" value="Genomic_DNA"/>
</dbReference>
<accession>S7PWM8</accession>
<dbReference type="SUPFAM" id="SSF81383">
    <property type="entry name" value="F-box domain"/>
    <property type="match status" value="1"/>
</dbReference>
<organism evidence="2 3">
    <name type="scientific">Gloeophyllum trabeum (strain ATCC 11539 / FP-39264 / Madison 617)</name>
    <name type="common">Brown rot fungus</name>
    <dbReference type="NCBI Taxonomy" id="670483"/>
    <lineage>
        <taxon>Eukaryota</taxon>
        <taxon>Fungi</taxon>
        <taxon>Dikarya</taxon>
        <taxon>Basidiomycota</taxon>
        <taxon>Agaricomycotina</taxon>
        <taxon>Agaricomycetes</taxon>
        <taxon>Gloeophyllales</taxon>
        <taxon>Gloeophyllaceae</taxon>
        <taxon>Gloeophyllum</taxon>
    </lineage>
</organism>
<dbReference type="InterPro" id="IPR036047">
    <property type="entry name" value="F-box-like_dom_sf"/>
</dbReference>
<gene>
    <name evidence="2" type="ORF">GLOTRDRAFT_132765</name>
</gene>
<keyword evidence="3" id="KW-1185">Reference proteome</keyword>
<dbReference type="HOGENOM" id="CLU_1235144_0_0_1"/>
<evidence type="ECO:0000259" key="1">
    <source>
        <dbReference type="PROSITE" id="PS50181"/>
    </source>
</evidence>
<dbReference type="SMART" id="SM00256">
    <property type="entry name" value="FBOX"/>
    <property type="match status" value="1"/>
</dbReference>
<name>S7PWM8_GLOTA</name>
<proteinExistence type="predicted"/>
<dbReference type="AlphaFoldDB" id="S7PWM8"/>
<dbReference type="OMA" id="CICSWKS"/>
<dbReference type="Gene3D" id="1.20.1280.50">
    <property type="match status" value="1"/>
</dbReference>